<evidence type="ECO:0000313" key="2">
    <source>
        <dbReference type="EMBL" id="MBB5103142.1"/>
    </source>
</evidence>
<reference evidence="2 3" key="1">
    <citation type="submission" date="2020-08" db="EMBL/GenBank/DDBJ databases">
        <title>Genomic Encyclopedia of Type Strains, Phase III (KMG-III): the genomes of soil and plant-associated and newly described type strains.</title>
        <authorList>
            <person name="Whitman W."/>
        </authorList>
    </citation>
    <scope>NUCLEOTIDE SEQUENCE [LARGE SCALE GENOMIC DNA]</scope>
    <source>
        <strain evidence="2 3">CECT 3146</strain>
    </source>
</reference>
<name>A0A7W8ARD4_STRST</name>
<sequence>MTKLMTVNDVADFLGVPKSWVYDNWKREAIPFKRVGKSLRCRPNDLNRWLDEQGAR</sequence>
<dbReference type="AlphaFoldDB" id="A0A7W8ARD4"/>
<keyword evidence="3" id="KW-1185">Reference proteome</keyword>
<evidence type="ECO:0000313" key="3">
    <source>
        <dbReference type="Proteomes" id="UP000549009"/>
    </source>
</evidence>
<dbReference type="Proteomes" id="UP000549009">
    <property type="component" value="Unassembled WGS sequence"/>
</dbReference>
<dbReference type="Pfam" id="PF12728">
    <property type="entry name" value="HTH_17"/>
    <property type="match status" value="1"/>
</dbReference>
<dbReference type="GO" id="GO:0003677">
    <property type="term" value="F:DNA binding"/>
    <property type="evidence" value="ECO:0007669"/>
    <property type="project" value="InterPro"/>
</dbReference>
<feature type="domain" description="Helix-turn-helix" evidence="1">
    <location>
        <begin position="4"/>
        <end position="53"/>
    </location>
</feature>
<dbReference type="InterPro" id="IPR010093">
    <property type="entry name" value="SinI_DNA-bd"/>
</dbReference>
<dbReference type="NCBIfam" id="TIGR01764">
    <property type="entry name" value="excise"/>
    <property type="match status" value="1"/>
</dbReference>
<comment type="caution">
    <text evidence="2">The sequence shown here is derived from an EMBL/GenBank/DDBJ whole genome shotgun (WGS) entry which is preliminary data.</text>
</comment>
<proteinExistence type="predicted"/>
<dbReference type="InterPro" id="IPR041657">
    <property type="entry name" value="HTH_17"/>
</dbReference>
<organism evidence="2 3">
    <name type="scientific">Streptomyces spectabilis</name>
    <dbReference type="NCBI Taxonomy" id="68270"/>
    <lineage>
        <taxon>Bacteria</taxon>
        <taxon>Bacillati</taxon>
        <taxon>Actinomycetota</taxon>
        <taxon>Actinomycetes</taxon>
        <taxon>Kitasatosporales</taxon>
        <taxon>Streptomycetaceae</taxon>
        <taxon>Streptomyces</taxon>
    </lineage>
</organism>
<dbReference type="RefSeq" id="WP_229878900.1">
    <property type="nucleotide sequence ID" value="NZ_BMSQ01000004.1"/>
</dbReference>
<protein>
    <submittedName>
        <fullName evidence="2">Excisionase family DNA binding protein</fullName>
    </submittedName>
</protein>
<dbReference type="EMBL" id="JACHJD010000003">
    <property type="protein sequence ID" value="MBB5103142.1"/>
    <property type="molecule type" value="Genomic_DNA"/>
</dbReference>
<evidence type="ECO:0000259" key="1">
    <source>
        <dbReference type="Pfam" id="PF12728"/>
    </source>
</evidence>
<accession>A0A7W8ARD4</accession>
<gene>
    <name evidence="2" type="ORF">FHS40_002195</name>
</gene>
<dbReference type="InterPro" id="IPR009061">
    <property type="entry name" value="DNA-bd_dom_put_sf"/>
</dbReference>
<dbReference type="SUPFAM" id="SSF46955">
    <property type="entry name" value="Putative DNA-binding domain"/>
    <property type="match status" value="1"/>
</dbReference>